<comment type="cofactor">
    <cofactor evidence="3">
        <name>Zn(2+)</name>
        <dbReference type="ChEBI" id="CHEBI:29105"/>
    </cofactor>
    <text evidence="3">Binds 1 zinc ion.</text>
</comment>
<protein>
    <recommendedName>
        <fullName evidence="3">DNA gyrase inhibitor YacG</fullName>
    </recommendedName>
</protein>
<dbReference type="HAMAP" id="MF_00649">
    <property type="entry name" value="DNA_gyrase_inhibitor_YacG"/>
    <property type="match status" value="1"/>
</dbReference>
<dbReference type="GO" id="GO:0008270">
    <property type="term" value="F:zinc ion binding"/>
    <property type="evidence" value="ECO:0007669"/>
    <property type="project" value="UniProtKB-UniRule"/>
</dbReference>
<organism evidence="5 6">
    <name type="scientific">Crateriforma conspicua</name>
    <dbReference type="NCBI Taxonomy" id="2527996"/>
    <lineage>
        <taxon>Bacteria</taxon>
        <taxon>Pseudomonadati</taxon>
        <taxon>Planctomycetota</taxon>
        <taxon>Planctomycetia</taxon>
        <taxon>Planctomycetales</taxon>
        <taxon>Planctomycetaceae</taxon>
        <taxon>Crateriforma</taxon>
    </lineage>
</organism>
<feature type="binding site" evidence="3">
    <location>
        <position position="59"/>
    </location>
    <ligand>
        <name>Zn(2+)</name>
        <dbReference type="ChEBI" id="CHEBI:29105"/>
    </ligand>
</feature>
<evidence type="ECO:0000313" key="6">
    <source>
        <dbReference type="Proteomes" id="UP000316476"/>
    </source>
</evidence>
<feature type="compositionally biased region" description="Polar residues" evidence="4">
    <location>
        <begin position="12"/>
        <end position="25"/>
    </location>
</feature>
<dbReference type="InterPro" id="IPR005584">
    <property type="entry name" value="DNA_gyrase_inhibitor_YacG"/>
</dbReference>
<evidence type="ECO:0000313" key="5">
    <source>
        <dbReference type="EMBL" id="TWU66084.1"/>
    </source>
</evidence>
<comment type="subunit">
    <text evidence="3">Interacts with GyrB.</text>
</comment>
<dbReference type="Proteomes" id="UP000316476">
    <property type="component" value="Unassembled WGS sequence"/>
</dbReference>
<evidence type="ECO:0000256" key="1">
    <source>
        <dbReference type="ARBA" id="ARBA00022723"/>
    </source>
</evidence>
<gene>
    <name evidence="3" type="primary">yacG</name>
    <name evidence="5" type="ORF">V7x_16410</name>
</gene>
<dbReference type="PANTHER" id="PTHR36150:SF1">
    <property type="entry name" value="DNA GYRASE INHIBITOR YACG"/>
    <property type="match status" value="1"/>
</dbReference>
<comment type="caution">
    <text evidence="5">The sequence shown here is derived from an EMBL/GenBank/DDBJ whole genome shotgun (WGS) entry which is preliminary data.</text>
</comment>
<sequence>MDRKEIPYAKNRSASSHPTPATSRRSVVRRDPSAMTCPICGTGFLLDETQAPPFCSVRCKQIDLGRWLDEEIGLPHEGEPDPEMLD</sequence>
<dbReference type="EMBL" id="SJPZ01000001">
    <property type="protein sequence ID" value="TWU66084.1"/>
    <property type="molecule type" value="Genomic_DNA"/>
</dbReference>
<feature type="binding site" evidence="3">
    <location>
        <position position="37"/>
    </location>
    <ligand>
        <name>Zn(2+)</name>
        <dbReference type="ChEBI" id="CHEBI:29105"/>
    </ligand>
</feature>
<evidence type="ECO:0000256" key="3">
    <source>
        <dbReference type="HAMAP-Rule" id="MF_00649"/>
    </source>
</evidence>
<reference evidence="5 6" key="1">
    <citation type="submission" date="2019-02" db="EMBL/GenBank/DDBJ databases">
        <title>Deep-cultivation of Planctomycetes and their phenomic and genomic characterization uncovers novel biology.</title>
        <authorList>
            <person name="Wiegand S."/>
            <person name="Jogler M."/>
            <person name="Boedeker C."/>
            <person name="Pinto D."/>
            <person name="Vollmers J."/>
            <person name="Rivas-Marin E."/>
            <person name="Kohn T."/>
            <person name="Peeters S.H."/>
            <person name="Heuer A."/>
            <person name="Rast P."/>
            <person name="Oberbeckmann S."/>
            <person name="Bunk B."/>
            <person name="Jeske O."/>
            <person name="Meyerdierks A."/>
            <person name="Storesund J.E."/>
            <person name="Kallscheuer N."/>
            <person name="Luecker S."/>
            <person name="Lage O.M."/>
            <person name="Pohl T."/>
            <person name="Merkel B.J."/>
            <person name="Hornburger P."/>
            <person name="Mueller R.-W."/>
            <person name="Bruemmer F."/>
            <person name="Labrenz M."/>
            <person name="Spormann A.M."/>
            <person name="Op Den Camp H."/>
            <person name="Overmann J."/>
            <person name="Amann R."/>
            <person name="Jetten M.S.M."/>
            <person name="Mascher T."/>
            <person name="Medema M.H."/>
            <person name="Devos D.P."/>
            <person name="Kaster A.-K."/>
            <person name="Ovreas L."/>
            <person name="Rohde M."/>
            <person name="Galperin M.Y."/>
            <person name="Jogler C."/>
        </authorList>
    </citation>
    <scope>NUCLEOTIDE SEQUENCE [LARGE SCALE GENOMIC DNA]</scope>
    <source>
        <strain evidence="5 6">V7</strain>
    </source>
</reference>
<keyword evidence="1 3" id="KW-0479">Metal-binding</keyword>
<feature type="binding site" evidence="3">
    <location>
        <position position="40"/>
    </location>
    <ligand>
        <name>Zn(2+)</name>
        <dbReference type="ChEBI" id="CHEBI:29105"/>
    </ligand>
</feature>
<accession>A0A5C6FUW5</accession>
<dbReference type="PANTHER" id="PTHR36150">
    <property type="entry name" value="DNA GYRASE INHIBITOR YACG"/>
    <property type="match status" value="1"/>
</dbReference>
<feature type="binding site" evidence="3">
    <location>
        <position position="55"/>
    </location>
    <ligand>
        <name>Zn(2+)</name>
        <dbReference type="ChEBI" id="CHEBI:29105"/>
    </ligand>
</feature>
<dbReference type="AlphaFoldDB" id="A0A5C6FUW5"/>
<comment type="function">
    <text evidence="3">Inhibits all the catalytic activities of DNA gyrase by preventing its interaction with DNA. Acts by binding directly to the C-terminal domain of GyrB, which probably disrupts DNA binding by the gyrase.</text>
</comment>
<evidence type="ECO:0000256" key="2">
    <source>
        <dbReference type="ARBA" id="ARBA00022833"/>
    </source>
</evidence>
<dbReference type="Gene3D" id="3.30.50.10">
    <property type="entry name" value="Erythroid Transcription Factor GATA-1, subunit A"/>
    <property type="match status" value="1"/>
</dbReference>
<dbReference type="GO" id="GO:0006355">
    <property type="term" value="P:regulation of DNA-templated transcription"/>
    <property type="evidence" value="ECO:0007669"/>
    <property type="project" value="InterPro"/>
</dbReference>
<dbReference type="GO" id="GO:0008657">
    <property type="term" value="F:DNA topoisomerase type II (double strand cut, ATP-hydrolyzing) inhibitor activity"/>
    <property type="evidence" value="ECO:0007669"/>
    <property type="project" value="UniProtKB-UniRule"/>
</dbReference>
<feature type="region of interest" description="Disordered" evidence="4">
    <location>
        <begin position="1"/>
        <end position="32"/>
    </location>
</feature>
<name>A0A5C6FUW5_9PLAN</name>
<comment type="similarity">
    <text evidence="3">Belongs to the DNA gyrase inhibitor YacG family.</text>
</comment>
<proteinExistence type="inferred from homology"/>
<dbReference type="InterPro" id="IPR013088">
    <property type="entry name" value="Znf_NHR/GATA"/>
</dbReference>
<dbReference type="Pfam" id="PF03884">
    <property type="entry name" value="YacG"/>
    <property type="match status" value="1"/>
</dbReference>
<keyword evidence="2 3" id="KW-0862">Zinc</keyword>
<evidence type="ECO:0000256" key="4">
    <source>
        <dbReference type="SAM" id="MobiDB-lite"/>
    </source>
</evidence>
<dbReference type="SUPFAM" id="SSF57716">
    <property type="entry name" value="Glucocorticoid receptor-like (DNA-binding domain)"/>
    <property type="match status" value="1"/>
</dbReference>